<comment type="function">
    <text evidence="1">Required for arbuscular mycorrhiza (AM) development during AM symbiosis with AM fungi (e.g. Glomeromycota intraradices).</text>
</comment>
<sequence length="744" mass="79242">MENICEVVEKMVVMCLISLTCIILSLHQATGEEGSIKTYIIFVQKPEEVPSTDIQDLDCWYRSFLPVTVSNSNQDRLLYSYRNVVTGFAARLTAEEAKAIEDKEGFVSARQERELPLHTTYTPKFMGLQQASGFWKKSNYGKGVIIGVLDTGIKPDHPSFNYEGMPPPPEKWKGKCELSGTECNNKLIGARNMIAAGEPPVDRNGHGTHTASTAAGSPVKDASFYGQAKGTASGIAPSAHLAVYKVCNGPCKESAILAAIDAAVEEGVDVLSISLGGHSRGFFDDGIAIAAYGAMQKGVLVSCSAGNFGPHPSSVENEAPWILTVGASTINREIRAKVLLGNKKAFDGQSLFQPENNSPKMLPLVYAGANGNLFSASCAPGSLKTIDVKGKIVLCEGGGGQGGVAKGQEVKNNGGAAMILMNDQRYGYDTKAQAHVLPASEVSYDTGLRIKSYVTSRKSPTASISFENTVYGQVDAPKVAEFSSRGPSLASPGILKPDVVGPGVSILAAWSISVDQSPQPAFNMISGTSMACPHLSGIAALLKSAHPDWSPAAIKSAMMTTASFVNLGGKPISDQKNAAPIASATSFDMGAGHVNASRVNDPGLIYDIQPGDYIPYLCGLKYSDKQVGVVLQRPVKCSNYSSIPEAQLNYPTFSVKLGSHPQTYDRVVTNVGKAKSSYILEVVAPKGVNVEVKPRVMRFTRLNQKATYSVTFSKNGYATGDFAQGSLVWKSNWRTVRSSIAVMF</sequence>
<evidence type="ECO:0000256" key="12">
    <source>
        <dbReference type="PROSITE-ProRule" id="PRU01240"/>
    </source>
</evidence>
<dbReference type="Pfam" id="PF05922">
    <property type="entry name" value="Inhibitor_I9"/>
    <property type="match status" value="1"/>
</dbReference>
<dbReference type="InterPro" id="IPR003137">
    <property type="entry name" value="PA_domain"/>
</dbReference>
<dbReference type="GO" id="GO:0004252">
    <property type="term" value="F:serine-type endopeptidase activity"/>
    <property type="evidence" value="ECO:0007669"/>
    <property type="project" value="UniProtKB-UniRule"/>
</dbReference>
<dbReference type="GO" id="GO:0009610">
    <property type="term" value="P:response to symbiotic fungus"/>
    <property type="evidence" value="ECO:0007669"/>
    <property type="project" value="UniProtKB-ARBA"/>
</dbReference>
<comment type="similarity">
    <text evidence="3 12">Belongs to the peptidase S8 family.</text>
</comment>
<dbReference type="CDD" id="cd04852">
    <property type="entry name" value="Peptidases_S8_3"/>
    <property type="match status" value="1"/>
</dbReference>
<protein>
    <submittedName>
        <fullName evidence="18">Uncharacterized protein</fullName>
    </submittedName>
</protein>
<dbReference type="Gene3D" id="3.40.50.200">
    <property type="entry name" value="Peptidase S8/S53 domain"/>
    <property type="match status" value="1"/>
</dbReference>
<evidence type="ECO:0000256" key="2">
    <source>
        <dbReference type="ARBA" id="ARBA00004271"/>
    </source>
</evidence>
<dbReference type="SUPFAM" id="SSF52743">
    <property type="entry name" value="Subtilisin-like"/>
    <property type="match status" value="1"/>
</dbReference>
<dbReference type="PANTHER" id="PTHR10795">
    <property type="entry name" value="PROPROTEIN CONVERTASE SUBTILISIN/KEXIN"/>
    <property type="match status" value="1"/>
</dbReference>
<feature type="domain" description="Inhibitor I9" evidence="16">
    <location>
        <begin position="38"/>
        <end position="118"/>
    </location>
</feature>
<evidence type="ECO:0000256" key="10">
    <source>
        <dbReference type="ARBA" id="ARBA00023180"/>
    </source>
</evidence>
<dbReference type="PROSITE" id="PS00136">
    <property type="entry name" value="SUBTILASE_ASP"/>
    <property type="match status" value="1"/>
</dbReference>
<dbReference type="InterPro" id="IPR015500">
    <property type="entry name" value="Peptidase_S8_subtilisin-rel"/>
</dbReference>
<evidence type="ECO:0000256" key="1">
    <source>
        <dbReference type="ARBA" id="ARBA00002076"/>
    </source>
</evidence>
<evidence type="ECO:0000256" key="11">
    <source>
        <dbReference type="PIRSR" id="PIRSR615500-1"/>
    </source>
</evidence>
<gene>
    <name evidence="18" type="ORF">K2173_021690</name>
</gene>
<feature type="domain" description="Subtilisin-like protease fibronectin type-III" evidence="17">
    <location>
        <begin position="647"/>
        <end position="742"/>
    </location>
</feature>
<evidence type="ECO:0000256" key="7">
    <source>
        <dbReference type="ARBA" id="ARBA00022729"/>
    </source>
</evidence>
<dbReference type="PRINTS" id="PR00723">
    <property type="entry name" value="SUBTILISIN"/>
</dbReference>
<evidence type="ECO:0000313" key="18">
    <source>
        <dbReference type="EMBL" id="KAJ8766173.1"/>
    </source>
</evidence>
<evidence type="ECO:0000259" key="16">
    <source>
        <dbReference type="Pfam" id="PF05922"/>
    </source>
</evidence>
<keyword evidence="8 12" id="KW-0378">Hydrolase</keyword>
<dbReference type="Gene3D" id="3.50.30.30">
    <property type="match status" value="1"/>
</dbReference>
<dbReference type="Pfam" id="PF02225">
    <property type="entry name" value="PA"/>
    <property type="match status" value="1"/>
</dbReference>
<evidence type="ECO:0000259" key="17">
    <source>
        <dbReference type="Pfam" id="PF17766"/>
    </source>
</evidence>
<dbReference type="InterPro" id="IPR045051">
    <property type="entry name" value="SBT"/>
</dbReference>
<dbReference type="InterPro" id="IPR036852">
    <property type="entry name" value="Peptidase_S8/S53_dom_sf"/>
</dbReference>
<evidence type="ECO:0000256" key="8">
    <source>
        <dbReference type="ARBA" id="ARBA00022801"/>
    </source>
</evidence>
<evidence type="ECO:0000256" key="9">
    <source>
        <dbReference type="ARBA" id="ARBA00022825"/>
    </source>
</evidence>
<dbReference type="FunFam" id="3.50.30.30:FF:000005">
    <property type="entry name" value="subtilisin-like protease SBT1.5"/>
    <property type="match status" value="1"/>
</dbReference>
<keyword evidence="4" id="KW-0052">Apoplast</keyword>
<evidence type="ECO:0000256" key="3">
    <source>
        <dbReference type="ARBA" id="ARBA00011073"/>
    </source>
</evidence>
<feature type="active site" description="Charge relay system" evidence="11 12">
    <location>
        <position position="206"/>
    </location>
</feature>
<dbReference type="CDD" id="cd02120">
    <property type="entry name" value="PA_subtilisin_like"/>
    <property type="match status" value="1"/>
</dbReference>
<evidence type="ECO:0000256" key="5">
    <source>
        <dbReference type="ARBA" id="ARBA00022525"/>
    </source>
</evidence>
<keyword evidence="6 12" id="KW-0645">Protease</keyword>
<dbReference type="AlphaFoldDB" id="A0AAV8TJP9"/>
<dbReference type="InterPro" id="IPR041469">
    <property type="entry name" value="Subtilisin-like_FN3"/>
</dbReference>
<dbReference type="EMBL" id="JAIWQS010000005">
    <property type="protein sequence ID" value="KAJ8766173.1"/>
    <property type="molecule type" value="Genomic_DNA"/>
</dbReference>
<dbReference type="Pfam" id="PF00082">
    <property type="entry name" value="Peptidase_S8"/>
    <property type="match status" value="1"/>
</dbReference>
<dbReference type="Gene3D" id="3.30.70.80">
    <property type="entry name" value="Peptidase S8 propeptide/proteinase inhibitor I9"/>
    <property type="match status" value="1"/>
</dbReference>
<feature type="active site" description="Charge relay system" evidence="11 12">
    <location>
        <position position="150"/>
    </location>
</feature>
<keyword evidence="10" id="KW-0325">Glycoprotein</keyword>
<comment type="subcellular location">
    <subcellularLocation>
        <location evidence="2">Secreted</location>
        <location evidence="2">Extracellular space</location>
        <location evidence="2">Apoplast</location>
    </subcellularLocation>
</comment>
<dbReference type="InterPro" id="IPR034197">
    <property type="entry name" value="Peptidases_S8_3"/>
</dbReference>
<dbReference type="GO" id="GO:0048046">
    <property type="term" value="C:apoplast"/>
    <property type="evidence" value="ECO:0007669"/>
    <property type="project" value="UniProtKB-SubCell"/>
</dbReference>
<keyword evidence="19" id="KW-1185">Reference proteome</keyword>
<feature type="domain" description="PA" evidence="15">
    <location>
        <begin position="362"/>
        <end position="450"/>
    </location>
</feature>
<dbReference type="Gene3D" id="2.60.40.2310">
    <property type="match status" value="1"/>
</dbReference>
<dbReference type="GO" id="GO:0006508">
    <property type="term" value="P:proteolysis"/>
    <property type="evidence" value="ECO:0007669"/>
    <property type="project" value="UniProtKB-KW"/>
</dbReference>
<accession>A0AAV8TJP9</accession>
<evidence type="ECO:0000256" key="13">
    <source>
        <dbReference type="SAM" id="SignalP"/>
    </source>
</evidence>
<organism evidence="18 19">
    <name type="scientific">Erythroxylum novogranatense</name>
    <dbReference type="NCBI Taxonomy" id="1862640"/>
    <lineage>
        <taxon>Eukaryota</taxon>
        <taxon>Viridiplantae</taxon>
        <taxon>Streptophyta</taxon>
        <taxon>Embryophyta</taxon>
        <taxon>Tracheophyta</taxon>
        <taxon>Spermatophyta</taxon>
        <taxon>Magnoliopsida</taxon>
        <taxon>eudicotyledons</taxon>
        <taxon>Gunneridae</taxon>
        <taxon>Pentapetalae</taxon>
        <taxon>rosids</taxon>
        <taxon>fabids</taxon>
        <taxon>Malpighiales</taxon>
        <taxon>Erythroxylaceae</taxon>
        <taxon>Erythroxylum</taxon>
    </lineage>
</organism>
<dbReference type="InterPro" id="IPR023827">
    <property type="entry name" value="Peptidase_S8_Asp-AS"/>
</dbReference>
<comment type="caution">
    <text evidence="18">The sequence shown here is derived from an EMBL/GenBank/DDBJ whole genome shotgun (WGS) entry which is preliminary data.</text>
</comment>
<feature type="active site" description="Charge relay system" evidence="11 12">
    <location>
        <position position="529"/>
    </location>
</feature>
<name>A0AAV8TJP9_9ROSI</name>
<feature type="signal peptide" evidence="13">
    <location>
        <begin position="1"/>
        <end position="31"/>
    </location>
</feature>
<reference evidence="18 19" key="1">
    <citation type="submission" date="2021-09" db="EMBL/GenBank/DDBJ databases">
        <title>Genomic insights and catalytic innovation underlie evolution of tropane alkaloids biosynthesis.</title>
        <authorList>
            <person name="Wang Y.-J."/>
            <person name="Tian T."/>
            <person name="Huang J.-P."/>
            <person name="Huang S.-X."/>
        </authorList>
    </citation>
    <scope>NUCLEOTIDE SEQUENCE [LARGE SCALE GENOMIC DNA]</scope>
    <source>
        <strain evidence="18">KIB-2018</strain>
        <tissue evidence="18">Leaf</tissue>
    </source>
</reference>
<dbReference type="PROSITE" id="PS51892">
    <property type="entry name" value="SUBTILASE"/>
    <property type="match status" value="1"/>
</dbReference>
<evidence type="ECO:0000256" key="4">
    <source>
        <dbReference type="ARBA" id="ARBA00022523"/>
    </source>
</evidence>
<feature type="chain" id="PRO_5043720535" evidence="13">
    <location>
        <begin position="32"/>
        <end position="744"/>
    </location>
</feature>
<keyword evidence="5" id="KW-0964">Secreted</keyword>
<dbReference type="Proteomes" id="UP001159364">
    <property type="component" value="Linkage Group LG05"/>
</dbReference>
<evidence type="ECO:0000259" key="15">
    <source>
        <dbReference type="Pfam" id="PF02225"/>
    </source>
</evidence>
<keyword evidence="7 13" id="KW-0732">Signal</keyword>
<keyword evidence="9 12" id="KW-0720">Serine protease</keyword>
<dbReference type="InterPro" id="IPR000209">
    <property type="entry name" value="Peptidase_S8/S53_dom"/>
</dbReference>
<evidence type="ECO:0000259" key="14">
    <source>
        <dbReference type="Pfam" id="PF00082"/>
    </source>
</evidence>
<dbReference type="InterPro" id="IPR010259">
    <property type="entry name" value="S8pro/Inhibitor_I9"/>
</dbReference>
<proteinExistence type="inferred from homology"/>
<evidence type="ECO:0000256" key="6">
    <source>
        <dbReference type="ARBA" id="ARBA00022670"/>
    </source>
</evidence>
<dbReference type="Pfam" id="PF17766">
    <property type="entry name" value="fn3_6"/>
    <property type="match status" value="1"/>
</dbReference>
<feature type="domain" description="Peptidase S8/S53" evidence="14">
    <location>
        <begin position="141"/>
        <end position="570"/>
    </location>
</feature>
<dbReference type="InterPro" id="IPR037045">
    <property type="entry name" value="S8pro/Inhibitor_I9_sf"/>
</dbReference>
<evidence type="ECO:0000313" key="19">
    <source>
        <dbReference type="Proteomes" id="UP001159364"/>
    </source>
</evidence>